<evidence type="ECO:0000313" key="1">
    <source>
        <dbReference type="EMBL" id="MPC41487.1"/>
    </source>
</evidence>
<dbReference type="Proteomes" id="UP000324222">
    <property type="component" value="Unassembled WGS sequence"/>
</dbReference>
<sequence length="153" mass="16936">MNNRGAKVSEAAPGQFRFGLSQTEQLVPASPCLALPSLASPRLVSPRLASPRLALSPPGNDSPTHDLSGARRQARHTWALLPQVLNYHTPLRQAAAKCRLSFWIMTVPASPLCFVNNAKFMRVSVLQSGVEYYDEWWFALSEISLRIHLRAEG</sequence>
<protein>
    <submittedName>
        <fullName evidence="1">Uncharacterized protein</fullName>
    </submittedName>
</protein>
<dbReference type="EMBL" id="VSRR010005078">
    <property type="protein sequence ID" value="MPC41487.1"/>
    <property type="molecule type" value="Genomic_DNA"/>
</dbReference>
<keyword evidence="2" id="KW-1185">Reference proteome</keyword>
<dbReference type="AlphaFoldDB" id="A0A5B7F7H0"/>
<name>A0A5B7F7H0_PORTR</name>
<gene>
    <name evidence="1" type="ORF">E2C01_035079</name>
</gene>
<accession>A0A5B7F7H0</accession>
<evidence type="ECO:0000313" key="2">
    <source>
        <dbReference type="Proteomes" id="UP000324222"/>
    </source>
</evidence>
<organism evidence="1 2">
    <name type="scientific">Portunus trituberculatus</name>
    <name type="common">Swimming crab</name>
    <name type="synonym">Neptunus trituberculatus</name>
    <dbReference type="NCBI Taxonomy" id="210409"/>
    <lineage>
        <taxon>Eukaryota</taxon>
        <taxon>Metazoa</taxon>
        <taxon>Ecdysozoa</taxon>
        <taxon>Arthropoda</taxon>
        <taxon>Crustacea</taxon>
        <taxon>Multicrustacea</taxon>
        <taxon>Malacostraca</taxon>
        <taxon>Eumalacostraca</taxon>
        <taxon>Eucarida</taxon>
        <taxon>Decapoda</taxon>
        <taxon>Pleocyemata</taxon>
        <taxon>Brachyura</taxon>
        <taxon>Eubrachyura</taxon>
        <taxon>Portunoidea</taxon>
        <taxon>Portunidae</taxon>
        <taxon>Portuninae</taxon>
        <taxon>Portunus</taxon>
    </lineage>
</organism>
<reference evidence="1 2" key="1">
    <citation type="submission" date="2019-05" db="EMBL/GenBank/DDBJ databases">
        <title>Another draft genome of Portunus trituberculatus and its Hox gene families provides insights of decapod evolution.</title>
        <authorList>
            <person name="Jeong J.-H."/>
            <person name="Song I."/>
            <person name="Kim S."/>
            <person name="Choi T."/>
            <person name="Kim D."/>
            <person name="Ryu S."/>
            <person name="Kim W."/>
        </authorList>
    </citation>
    <scope>NUCLEOTIDE SEQUENCE [LARGE SCALE GENOMIC DNA]</scope>
    <source>
        <tissue evidence="1">Muscle</tissue>
    </source>
</reference>
<comment type="caution">
    <text evidence="1">The sequence shown here is derived from an EMBL/GenBank/DDBJ whole genome shotgun (WGS) entry which is preliminary data.</text>
</comment>
<proteinExistence type="predicted"/>